<keyword evidence="8" id="KW-1185">Reference proteome</keyword>
<feature type="domain" description="Response regulatory" evidence="6">
    <location>
        <begin position="10"/>
        <end position="127"/>
    </location>
</feature>
<evidence type="ECO:0000313" key="8">
    <source>
        <dbReference type="Proteomes" id="UP001501337"/>
    </source>
</evidence>
<sequence length="508" mass="55133">MNMSQYAEALILNVDDSDGARYAKSRILKRAGFSVIEARDGEEALAKARSEKPVLILLDVKLPDINGIEVCRQLKSDSETQTILVLQTSASFIGSADRIRALEIGADSYLIEPIEPEELVANVRALLRLGHVERELREVDRRKNEFLATLAHELRNPLGPIRTSVELLRKLDPVVPPMQAKARDTIQRHTDHLALLVDDLLDVARISQGKIALRAEPVPVKGFVVNALDTSRAAITAKGHTLTVDQPEQDVWVQGDQVRLSQILSNLLLNAAKYTPPAGHIELRVTATDNELIMIVSDDGIGIDEASVDSIFNLFSQSDHVRDQVQDGLGIGLSLVRTLVDLHGGSVSVQSAGKGQGSRFEVRLPLAEAGAVPLAEPAEKTVAQVQQRVLIVDDNIDAAEALAQLLELSGHKVQTAFSGQAALDVVAQFCPEFVFLDIGLPDISGYDVAAMLNELRPAMQFIIIALTGYGQSQDRESALEAGCDHHLVKPLDFSMLSALGLNLQLAKA</sequence>
<feature type="modified residue" description="4-aspartylphosphate" evidence="4">
    <location>
        <position position="59"/>
    </location>
</feature>
<evidence type="ECO:0000259" key="6">
    <source>
        <dbReference type="PROSITE" id="PS50110"/>
    </source>
</evidence>
<evidence type="ECO:0000313" key="7">
    <source>
        <dbReference type="EMBL" id="GAA3952988.1"/>
    </source>
</evidence>
<evidence type="ECO:0000256" key="1">
    <source>
        <dbReference type="ARBA" id="ARBA00000085"/>
    </source>
</evidence>
<reference evidence="8" key="1">
    <citation type="journal article" date="2019" name="Int. J. Syst. Evol. Microbiol.">
        <title>The Global Catalogue of Microorganisms (GCM) 10K type strain sequencing project: providing services to taxonomists for standard genome sequencing and annotation.</title>
        <authorList>
            <consortium name="The Broad Institute Genomics Platform"/>
            <consortium name="The Broad Institute Genome Sequencing Center for Infectious Disease"/>
            <person name="Wu L."/>
            <person name="Ma J."/>
        </authorList>
    </citation>
    <scope>NUCLEOTIDE SEQUENCE [LARGE SCALE GENOMIC DNA]</scope>
    <source>
        <strain evidence="8">JCM 17555</strain>
    </source>
</reference>
<dbReference type="Gene3D" id="3.30.565.10">
    <property type="entry name" value="Histidine kinase-like ATPase, C-terminal domain"/>
    <property type="match status" value="1"/>
</dbReference>
<dbReference type="CDD" id="cd00082">
    <property type="entry name" value="HisKA"/>
    <property type="match status" value="1"/>
</dbReference>
<protein>
    <recommendedName>
        <fullName evidence="2">histidine kinase</fullName>
        <ecNumber evidence="2">2.7.13.3</ecNumber>
    </recommendedName>
</protein>
<dbReference type="PRINTS" id="PR00344">
    <property type="entry name" value="BCTRLSENSOR"/>
</dbReference>
<dbReference type="PANTHER" id="PTHR43547">
    <property type="entry name" value="TWO-COMPONENT HISTIDINE KINASE"/>
    <property type="match status" value="1"/>
</dbReference>
<comment type="catalytic activity">
    <reaction evidence="1">
        <text>ATP + protein L-histidine = ADP + protein N-phospho-L-histidine.</text>
        <dbReference type="EC" id="2.7.13.3"/>
    </reaction>
</comment>
<evidence type="ECO:0000256" key="4">
    <source>
        <dbReference type="PROSITE-ProRule" id="PRU00169"/>
    </source>
</evidence>
<dbReference type="SUPFAM" id="SSF55874">
    <property type="entry name" value="ATPase domain of HSP90 chaperone/DNA topoisomerase II/histidine kinase"/>
    <property type="match status" value="1"/>
</dbReference>
<dbReference type="PANTHER" id="PTHR43547:SF2">
    <property type="entry name" value="HYBRID SIGNAL TRANSDUCTION HISTIDINE KINASE C"/>
    <property type="match status" value="1"/>
</dbReference>
<evidence type="ECO:0000259" key="5">
    <source>
        <dbReference type="PROSITE" id="PS50109"/>
    </source>
</evidence>
<comment type="caution">
    <text evidence="7">The sequence shown here is derived from an EMBL/GenBank/DDBJ whole genome shotgun (WGS) entry which is preliminary data.</text>
</comment>
<proteinExistence type="predicted"/>
<feature type="domain" description="Response regulatory" evidence="6">
    <location>
        <begin position="388"/>
        <end position="504"/>
    </location>
</feature>
<dbReference type="SMART" id="SM00388">
    <property type="entry name" value="HisKA"/>
    <property type="match status" value="1"/>
</dbReference>
<dbReference type="SMART" id="SM00448">
    <property type="entry name" value="REC"/>
    <property type="match status" value="2"/>
</dbReference>
<evidence type="ECO:0000256" key="3">
    <source>
        <dbReference type="ARBA" id="ARBA00022553"/>
    </source>
</evidence>
<name>A0ABP7NSM3_9GAMM</name>
<dbReference type="InterPro" id="IPR003661">
    <property type="entry name" value="HisK_dim/P_dom"/>
</dbReference>
<feature type="domain" description="Histidine kinase" evidence="5">
    <location>
        <begin position="149"/>
        <end position="368"/>
    </location>
</feature>
<dbReference type="InterPro" id="IPR003594">
    <property type="entry name" value="HATPase_dom"/>
</dbReference>
<dbReference type="InterPro" id="IPR036097">
    <property type="entry name" value="HisK_dim/P_sf"/>
</dbReference>
<dbReference type="Proteomes" id="UP001501337">
    <property type="component" value="Unassembled WGS sequence"/>
</dbReference>
<keyword evidence="3 4" id="KW-0597">Phosphoprotein</keyword>
<dbReference type="SUPFAM" id="SSF47384">
    <property type="entry name" value="Homodimeric domain of signal transducing histidine kinase"/>
    <property type="match status" value="1"/>
</dbReference>
<gene>
    <name evidence="7" type="ORF">GCM10022278_09890</name>
</gene>
<dbReference type="RefSeq" id="WP_344803931.1">
    <property type="nucleotide sequence ID" value="NZ_BAABBO010000002.1"/>
</dbReference>
<dbReference type="Gene3D" id="1.10.287.130">
    <property type="match status" value="1"/>
</dbReference>
<evidence type="ECO:0000256" key="2">
    <source>
        <dbReference type="ARBA" id="ARBA00012438"/>
    </source>
</evidence>
<accession>A0ABP7NSM3</accession>
<dbReference type="InterPro" id="IPR004358">
    <property type="entry name" value="Sig_transdc_His_kin-like_C"/>
</dbReference>
<dbReference type="EC" id="2.7.13.3" evidence="2"/>
<dbReference type="InterPro" id="IPR005467">
    <property type="entry name" value="His_kinase_dom"/>
</dbReference>
<feature type="modified residue" description="4-aspartylphosphate" evidence="4">
    <location>
        <position position="437"/>
    </location>
</feature>
<dbReference type="Pfam" id="PF00072">
    <property type="entry name" value="Response_reg"/>
    <property type="match status" value="2"/>
</dbReference>
<dbReference type="PROSITE" id="PS50109">
    <property type="entry name" value="HIS_KIN"/>
    <property type="match status" value="1"/>
</dbReference>
<dbReference type="SMART" id="SM00387">
    <property type="entry name" value="HATPase_c"/>
    <property type="match status" value="1"/>
</dbReference>
<organism evidence="7 8">
    <name type="scientific">Allohahella marinimesophila</name>
    <dbReference type="NCBI Taxonomy" id="1054972"/>
    <lineage>
        <taxon>Bacteria</taxon>
        <taxon>Pseudomonadati</taxon>
        <taxon>Pseudomonadota</taxon>
        <taxon>Gammaproteobacteria</taxon>
        <taxon>Oceanospirillales</taxon>
        <taxon>Hahellaceae</taxon>
        <taxon>Allohahella</taxon>
    </lineage>
</organism>
<dbReference type="SUPFAM" id="SSF52172">
    <property type="entry name" value="CheY-like"/>
    <property type="match status" value="2"/>
</dbReference>
<dbReference type="PROSITE" id="PS50110">
    <property type="entry name" value="RESPONSE_REGULATORY"/>
    <property type="match status" value="2"/>
</dbReference>
<dbReference type="Pfam" id="PF02518">
    <property type="entry name" value="HATPase_c"/>
    <property type="match status" value="1"/>
</dbReference>
<dbReference type="EMBL" id="BAABBO010000002">
    <property type="protein sequence ID" value="GAA3952988.1"/>
    <property type="molecule type" value="Genomic_DNA"/>
</dbReference>
<dbReference type="Gene3D" id="6.10.250.690">
    <property type="match status" value="1"/>
</dbReference>
<dbReference type="InterPro" id="IPR001789">
    <property type="entry name" value="Sig_transdc_resp-reg_receiver"/>
</dbReference>
<dbReference type="InterPro" id="IPR011006">
    <property type="entry name" value="CheY-like_superfamily"/>
</dbReference>
<dbReference type="Pfam" id="PF00512">
    <property type="entry name" value="HisKA"/>
    <property type="match status" value="1"/>
</dbReference>
<dbReference type="CDD" id="cd17580">
    <property type="entry name" value="REC_2_DhkD-like"/>
    <property type="match status" value="1"/>
</dbReference>
<dbReference type="InterPro" id="IPR036890">
    <property type="entry name" value="HATPase_C_sf"/>
</dbReference>
<dbReference type="Gene3D" id="3.40.50.2300">
    <property type="match status" value="2"/>
</dbReference>